<dbReference type="RefSeq" id="WP_208086847.1">
    <property type="nucleotide sequence ID" value="NZ_CP086136.1"/>
</dbReference>
<gene>
    <name evidence="3" type="ORF">J4G43_027190</name>
    <name evidence="2" type="ORF">J4G43_29180</name>
</gene>
<dbReference type="EMBL" id="CP086136">
    <property type="protein sequence ID" value="UEM08476.1"/>
    <property type="molecule type" value="Genomic_DNA"/>
</dbReference>
<evidence type="ECO:0000313" key="3">
    <source>
        <dbReference type="EMBL" id="UEM08476.1"/>
    </source>
</evidence>
<dbReference type="Proteomes" id="UP000664702">
    <property type="component" value="Chromosome"/>
</dbReference>
<sequence>MSYAKLPVCELIERLANIDGQTVSSMKMENGATFGEFAALRALKAKGGEAPFSELAKIELRGIALILGRMLSPRSRQKGVSGRQTMNGDGERPALVRRHFVGSGRS</sequence>
<protein>
    <submittedName>
        <fullName evidence="2">Uncharacterized protein</fullName>
    </submittedName>
</protein>
<dbReference type="AlphaFoldDB" id="A0A939S2T1"/>
<reference evidence="3 4" key="2">
    <citation type="journal article" date="2022" name="Int. J. Syst. Evol. Microbiol.">
        <title>Strains of Bradyrhizobium barranii sp. nov. associated with legumes native to Canada are symbionts of soybeans and belong to different subspecies (subsp. barranii subsp. nov. and subsp. apii subsp. nov.) and symbiovars (sv. glycinearum and sv. septentrionale).</title>
        <authorList>
            <person name="Bromfield E.S.P."/>
            <person name="Cloutier S."/>
            <person name="Wasai-Hara S."/>
            <person name="Minamisawa K."/>
        </authorList>
    </citation>
    <scope>NUCLEOTIDE SEQUENCE [LARGE SCALE GENOMIC DNA]</scope>
    <source>
        <strain evidence="3 4">144S4</strain>
    </source>
</reference>
<organism evidence="2">
    <name type="scientific">Bradyrhizobium barranii subsp. barranii</name>
    <dbReference type="NCBI Taxonomy" id="2823807"/>
    <lineage>
        <taxon>Bacteria</taxon>
        <taxon>Pseudomonadati</taxon>
        <taxon>Pseudomonadota</taxon>
        <taxon>Alphaproteobacteria</taxon>
        <taxon>Hyphomicrobiales</taxon>
        <taxon>Nitrobacteraceae</taxon>
        <taxon>Bradyrhizobium</taxon>
        <taxon>Bradyrhizobium barranii</taxon>
    </lineage>
</organism>
<proteinExistence type="predicted"/>
<reference evidence="2" key="1">
    <citation type="submission" date="2021-03" db="EMBL/GenBank/DDBJ databases">
        <title>Whole Genome Sequence of Bradyrhizobium sp. Strain 144S4.</title>
        <authorList>
            <person name="Bromfield E.S.P."/>
            <person name="Cloutier S."/>
        </authorList>
    </citation>
    <scope>NUCLEOTIDE SEQUENCE [LARGE SCALE GENOMIC DNA]</scope>
    <source>
        <strain evidence="2">144S4</strain>
    </source>
</reference>
<dbReference type="EMBL" id="JAGEMI010000001">
    <property type="protein sequence ID" value="MBO1864834.1"/>
    <property type="molecule type" value="Genomic_DNA"/>
</dbReference>
<dbReference type="KEGG" id="bban:J4G43_027190"/>
<evidence type="ECO:0000256" key="1">
    <source>
        <dbReference type="SAM" id="MobiDB-lite"/>
    </source>
</evidence>
<accession>A0A939S2T1</accession>
<evidence type="ECO:0000313" key="4">
    <source>
        <dbReference type="Proteomes" id="UP000664702"/>
    </source>
</evidence>
<name>A0A939S2T1_9BRAD</name>
<feature type="region of interest" description="Disordered" evidence="1">
    <location>
        <begin position="76"/>
        <end position="106"/>
    </location>
</feature>
<evidence type="ECO:0000313" key="2">
    <source>
        <dbReference type="EMBL" id="MBO1864834.1"/>
    </source>
</evidence>